<keyword evidence="6" id="KW-0723">Serine/threonine-protein kinase</keyword>
<dbReference type="EMBL" id="GL984007">
    <property type="protein sequence ID" value="EGR30357.1"/>
    <property type="molecule type" value="Genomic_DNA"/>
</dbReference>
<dbReference type="InterPro" id="IPR008271">
    <property type="entry name" value="Ser/Thr_kinase_AS"/>
</dbReference>
<keyword evidence="3 8" id="KW-0418">Kinase</keyword>
<dbReference type="InterPro" id="IPR045269">
    <property type="entry name" value="Atg1-like"/>
</dbReference>
<dbReference type="GO" id="GO:0005829">
    <property type="term" value="C:cytosol"/>
    <property type="evidence" value="ECO:0007669"/>
    <property type="project" value="TreeGrafter"/>
</dbReference>
<dbReference type="Pfam" id="PF00069">
    <property type="entry name" value="Pkinase"/>
    <property type="match status" value="1"/>
</dbReference>
<dbReference type="GO" id="GO:0016020">
    <property type="term" value="C:membrane"/>
    <property type="evidence" value="ECO:0007669"/>
    <property type="project" value="TreeGrafter"/>
</dbReference>
<dbReference type="EC" id="2.7.11.17" evidence="8"/>
<dbReference type="InterPro" id="IPR011009">
    <property type="entry name" value="Kinase-like_dom_sf"/>
</dbReference>
<dbReference type="GO" id="GO:0000045">
    <property type="term" value="P:autophagosome assembly"/>
    <property type="evidence" value="ECO:0007669"/>
    <property type="project" value="TreeGrafter"/>
</dbReference>
<dbReference type="STRING" id="857967.G0QWP2"/>
<proteinExistence type="inferred from homology"/>
<dbReference type="Gene3D" id="1.10.510.10">
    <property type="entry name" value="Transferase(Phosphotransferase) domain 1"/>
    <property type="match status" value="1"/>
</dbReference>
<keyword evidence="1 8" id="KW-0808">Transferase</keyword>
<protein>
    <submittedName>
        <fullName evidence="8">Protein kinase domain protein</fullName>
        <ecNumber evidence="8">2.7.11.17</ecNumber>
    </submittedName>
</protein>
<dbReference type="SMART" id="SM00220">
    <property type="entry name" value="S_TKc"/>
    <property type="match status" value="1"/>
</dbReference>
<evidence type="ECO:0000256" key="2">
    <source>
        <dbReference type="ARBA" id="ARBA00022741"/>
    </source>
</evidence>
<comment type="similarity">
    <text evidence="6">Belongs to the protein kinase superfamily.</text>
</comment>
<keyword evidence="4 5" id="KW-0067">ATP-binding</keyword>
<dbReference type="GeneID" id="14906476"/>
<evidence type="ECO:0000256" key="4">
    <source>
        <dbReference type="ARBA" id="ARBA00022840"/>
    </source>
</evidence>
<dbReference type="GO" id="GO:0005524">
    <property type="term" value="F:ATP binding"/>
    <property type="evidence" value="ECO:0007669"/>
    <property type="project" value="UniProtKB-UniRule"/>
</dbReference>
<name>G0QWP2_ICHMU</name>
<dbReference type="OMA" id="NTFRIWI"/>
<dbReference type="InterPro" id="IPR000719">
    <property type="entry name" value="Prot_kinase_dom"/>
</dbReference>
<dbReference type="PROSITE" id="PS00107">
    <property type="entry name" value="PROTEIN_KINASE_ATP"/>
    <property type="match status" value="1"/>
</dbReference>
<dbReference type="GO" id="GO:0004683">
    <property type="term" value="F:calcium/calmodulin-dependent protein kinase activity"/>
    <property type="evidence" value="ECO:0007669"/>
    <property type="project" value="UniProtKB-EC"/>
</dbReference>
<sequence>MSSEQKQIRGSNNTIYQYKESDQLGSGSFASVFKGTNNDNGQEVAIKVINRQALKKYGDEIIQAIGDEVNILQQIALMQKEDPCPFIVKIYDCFQTTNNIYIVLEYCNQGNLLNVLKQPKYSKGIPEQEAIRIFFQIVSSIYYLSKYDIVHRDIKPENIFINNGVYKLGDFGFASQKKLYQTTLGTYPYMAPEFFKEPSYDKLVDVWAVGIMYHEMLFNELYFMGTSQFDVSQKICNKAYIIKCENLISKQSQDILKRSICKDRSLRITAEQLYEHEAFSAIKKDSQILKIIQDSHLSQQNLILIG</sequence>
<dbReference type="AlphaFoldDB" id="G0QWP2"/>
<dbReference type="PROSITE" id="PS50011">
    <property type="entry name" value="PROTEIN_KINASE_DOM"/>
    <property type="match status" value="1"/>
</dbReference>
<accession>G0QWP2</accession>
<dbReference type="Proteomes" id="UP000008983">
    <property type="component" value="Unassembled WGS sequence"/>
</dbReference>
<dbReference type="eggNOG" id="KOG0598">
    <property type="taxonomic scope" value="Eukaryota"/>
</dbReference>
<evidence type="ECO:0000256" key="3">
    <source>
        <dbReference type="ARBA" id="ARBA00022777"/>
    </source>
</evidence>
<evidence type="ECO:0000256" key="1">
    <source>
        <dbReference type="ARBA" id="ARBA00022679"/>
    </source>
</evidence>
<dbReference type="OrthoDB" id="5337378at2759"/>
<gene>
    <name evidence="8" type="ORF">IMG5_134000</name>
</gene>
<evidence type="ECO:0000313" key="8">
    <source>
        <dbReference type="EMBL" id="EGR30357.1"/>
    </source>
</evidence>
<evidence type="ECO:0000256" key="6">
    <source>
        <dbReference type="RuleBase" id="RU000304"/>
    </source>
</evidence>
<dbReference type="PROSITE" id="PS00108">
    <property type="entry name" value="PROTEIN_KINASE_ST"/>
    <property type="match status" value="1"/>
</dbReference>
<organism evidence="8 9">
    <name type="scientific">Ichthyophthirius multifiliis</name>
    <name type="common">White spot disease agent</name>
    <name type="synonym">Ich</name>
    <dbReference type="NCBI Taxonomy" id="5932"/>
    <lineage>
        <taxon>Eukaryota</taxon>
        <taxon>Sar</taxon>
        <taxon>Alveolata</taxon>
        <taxon>Ciliophora</taxon>
        <taxon>Intramacronucleata</taxon>
        <taxon>Oligohymenophorea</taxon>
        <taxon>Hymenostomatida</taxon>
        <taxon>Ophryoglenina</taxon>
        <taxon>Ichthyophthirius</taxon>
    </lineage>
</organism>
<reference evidence="8 9" key="1">
    <citation type="submission" date="2011-07" db="EMBL/GenBank/DDBJ databases">
        <authorList>
            <person name="Coyne R."/>
            <person name="Brami D."/>
            <person name="Johnson J."/>
            <person name="Hostetler J."/>
            <person name="Hannick L."/>
            <person name="Clark T."/>
            <person name="Cassidy-Hanley D."/>
            <person name="Inman J."/>
        </authorList>
    </citation>
    <scope>NUCLEOTIDE SEQUENCE [LARGE SCALE GENOMIC DNA]</scope>
    <source>
        <strain evidence="8 9">G5</strain>
    </source>
</reference>
<keyword evidence="9" id="KW-1185">Reference proteome</keyword>
<dbReference type="InterPro" id="IPR017441">
    <property type="entry name" value="Protein_kinase_ATP_BS"/>
</dbReference>
<dbReference type="PANTHER" id="PTHR24348">
    <property type="entry name" value="SERINE/THREONINE-PROTEIN KINASE UNC-51-RELATED"/>
    <property type="match status" value="1"/>
</dbReference>
<evidence type="ECO:0000313" key="9">
    <source>
        <dbReference type="Proteomes" id="UP000008983"/>
    </source>
</evidence>
<dbReference type="GO" id="GO:0000407">
    <property type="term" value="C:phagophore assembly site"/>
    <property type="evidence" value="ECO:0007669"/>
    <property type="project" value="TreeGrafter"/>
</dbReference>
<dbReference type="GO" id="GO:0010506">
    <property type="term" value="P:regulation of autophagy"/>
    <property type="evidence" value="ECO:0007669"/>
    <property type="project" value="InterPro"/>
</dbReference>
<feature type="domain" description="Protein kinase" evidence="7">
    <location>
        <begin position="18"/>
        <end position="279"/>
    </location>
</feature>
<dbReference type="InParanoid" id="G0QWP2"/>
<dbReference type="SUPFAM" id="SSF56112">
    <property type="entry name" value="Protein kinase-like (PK-like)"/>
    <property type="match status" value="1"/>
</dbReference>
<keyword evidence="2 5" id="KW-0547">Nucleotide-binding</keyword>
<feature type="binding site" evidence="5">
    <location>
        <position position="47"/>
    </location>
    <ligand>
        <name>ATP</name>
        <dbReference type="ChEBI" id="CHEBI:30616"/>
    </ligand>
</feature>
<evidence type="ECO:0000259" key="7">
    <source>
        <dbReference type="PROSITE" id="PS50011"/>
    </source>
</evidence>
<dbReference type="GO" id="GO:0005776">
    <property type="term" value="C:autophagosome"/>
    <property type="evidence" value="ECO:0007669"/>
    <property type="project" value="TreeGrafter"/>
</dbReference>
<evidence type="ECO:0000256" key="5">
    <source>
        <dbReference type="PROSITE-ProRule" id="PRU10141"/>
    </source>
</evidence>
<dbReference type="RefSeq" id="XP_004031944.1">
    <property type="nucleotide sequence ID" value="XM_004031896.1"/>
</dbReference>
<dbReference type="PANTHER" id="PTHR24348:SF22">
    <property type="entry name" value="NON-SPECIFIC SERINE_THREONINE PROTEIN KINASE"/>
    <property type="match status" value="1"/>
</dbReference>